<dbReference type="EMBL" id="JACHFW010000012">
    <property type="protein sequence ID" value="MBB5265542.1"/>
    <property type="molecule type" value="Genomic_DNA"/>
</dbReference>
<keyword evidence="2" id="KW-1185">Reference proteome</keyword>
<sequence length="182" mass="20623">MIMDAQWDASQRLFADEMREKVMDIYDGLDLEMSYVNTRYYAGEDGQGTEENCVIETMALLDGFPLISTGQGDYMRSFCKIGHQGVSRMLLAGIFEMDSREQLSVISLDDVLKIVEMKAEKKDIYGYSRITGIKLAYMFDVEDEKIVFDPVWCFDTAIDDVNGDIPLFCVDACTGEIAYMSP</sequence>
<evidence type="ECO:0000313" key="1">
    <source>
        <dbReference type="EMBL" id="MBB5265542.1"/>
    </source>
</evidence>
<organism evidence="1 2">
    <name type="scientific">Catenibacillus scindens</name>
    <dbReference type="NCBI Taxonomy" id="673271"/>
    <lineage>
        <taxon>Bacteria</taxon>
        <taxon>Bacillati</taxon>
        <taxon>Bacillota</taxon>
        <taxon>Clostridia</taxon>
        <taxon>Lachnospirales</taxon>
        <taxon>Lachnospiraceae</taxon>
        <taxon>Catenibacillus</taxon>
    </lineage>
</organism>
<comment type="caution">
    <text evidence="1">The sequence shown here is derived from an EMBL/GenBank/DDBJ whole genome shotgun (WGS) entry which is preliminary data.</text>
</comment>
<gene>
    <name evidence="1" type="ORF">HNP82_002688</name>
</gene>
<proteinExistence type="predicted"/>
<dbReference type="Proteomes" id="UP000543642">
    <property type="component" value="Unassembled WGS sequence"/>
</dbReference>
<name>A0A7W8HD85_9FIRM</name>
<reference evidence="1 2" key="1">
    <citation type="submission" date="2020-08" db="EMBL/GenBank/DDBJ databases">
        <title>Genomic Encyclopedia of Type Strains, Phase IV (KMG-IV): sequencing the most valuable type-strain genomes for metagenomic binning, comparative biology and taxonomic classification.</title>
        <authorList>
            <person name="Goeker M."/>
        </authorList>
    </citation>
    <scope>NUCLEOTIDE SEQUENCE [LARGE SCALE GENOMIC DNA]</scope>
    <source>
        <strain evidence="1 2">DSM 106146</strain>
    </source>
</reference>
<dbReference type="RefSeq" id="WP_183775485.1">
    <property type="nucleotide sequence ID" value="NZ_JACHFW010000012.1"/>
</dbReference>
<dbReference type="AlphaFoldDB" id="A0A7W8HD85"/>
<protein>
    <submittedName>
        <fullName evidence="1">Uncharacterized protein</fullName>
    </submittedName>
</protein>
<evidence type="ECO:0000313" key="2">
    <source>
        <dbReference type="Proteomes" id="UP000543642"/>
    </source>
</evidence>
<accession>A0A7W8HD85</accession>